<organism evidence="1 2">
    <name type="scientific">Phaeosphaeria nodorum (strain SN15 / ATCC MYA-4574 / FGSC 10173)</name>
    <name type="common">Glume blotch fungus</name>
    <name type="synonym">Parastagonospora nodorum</name>
    <dbReference type="NCBI Taxonomy" id="321614"/>
    <lineage>
        <taxon>Eukaryota</taxon>
        <taxon>Fungi</taxon>
        <taxon>Dikarya</taxon>
        <taxon>Ascomycota</taxon>
        <taxon>Pezizomycotina</taxon>
        <taxon>Dothideomycetes</taxon>
        <taxon>Pleosporomycetidae</taxon>
        <taxon>Pleosporales</taxon>
        <taxon>Pleosporineae</taxon>
        <taxon>Phaeosphaeriaceae</taxon>
        <taxon>Parastagonospora</taxon>
    </lineage>
</organism>
<protein>
    <submittedName>
        <fullName evidence="1">Uncharacterized protein</fullName>
    </submittedName>
</protein>
<accession>Q0UEJ8</accession>
<evidence type="ECO:0000313" key="2">
    <source>
        <dbReference type="Proteomes" id="UP000001055"/>
    </source>
</evidence>
<dbReference type="KEGG" id="pno:SNOG_09816"/>
<dbReference type="EMBL" id="CH445339">
    <property type="protein sequence ID" value="EAT83081.1"/>
    <property type="molecule type" value="Genomic_DNA"/>
</dbReference>
<proteinExistence type="predicted"/>
<dbReference type="GeneID" id="5977007"/>
<name>Q0UEJ8_PHANO</name>
<evidence type="ECO:0000313" key="1">
    <source>
        <dbReference type="EMBL" id="EAT83081.1"/>
    </source>
</evidence>
<gene>
    <name evidence="1" type="ORF">SNOG_09816</name>
</gene>
<reference evidence="2" key="1">
    <citation type="journal article" date="2007" name="Plant Cell">
        <title>Dothideomycete-plant interactions illuminated by genome sequencing and EST analysis of the wheat pathogen Stagonospora nodorum.</title>
        <authorList>
            <person name="Hane J.K."/>
            <person name="Lowe R.G."/>
            <person name="Solomon P.S."/>
            <person name="Tan K.C."/>
            <person name="Schoch C.L."/>
            <person name="Spatafora J.W."/>
            <person name="Crous P.W."/>
            <person name="Kodira C."/>
            <person name="Birren B.W."/>
            <person name="Galagan J.E."/>
            <person name="Torriani S.F."/>
            <person name="McDonald B.A."/>
            <person name="Oliver R.P."/>
        </authorList>
    </citation>
    <scope>NUCLEOTIDE SEQUENCE [LARGE SCALE GENOMIC DNA]</scope>
    <source>
        <strain evidence="2">SN15 / ATCC MYA-4574 / FGSC 10173</strain>
    </source>
</reference>
<dbReference type="AlphaFoldDB" id="Q0UEJ8"/>
<dbReference type="RefSeq" id="XP_001800102.1">
    <property type="nucleotide sequence ID" value="XM_001800050.1"/>
</dbReference>
<dbReference type="InParanoid" id="Q0UEJ8"/>
<sequence>MAVIPPSGGGPGSIQEDAADLLVSTLASTGSYCGCFFSASESSLSSTVCSIVSSRGLGGGLESLCLGIAPSESSAP</sequence>
<dbReference type="Proteomes" id="UP000001055">
    <property type="component" value="Unassembled WGS sequence"/>
</dbReference>